<dbReference type="GO" id="GO:0015628">
    <property type="term" value="P:protein secretion by the type II secretion system"/>
    <property type="evidence" value="ECO:0007669"/>
    <property type="project" value="InterPro"/>
</dbReference>
<evidence type="ECO:0000256" key="5">
    <source>
        <dbReference type="ARBA" id="ARBA00022519"/>
    </source>
</evidence>
<accession>A0A853GSC9</accession>
<dbReference type="InterPro" id="IPR024230">
    <property type="entry name" value="GspL_cyto_dom"/>
</dbReference>
<evidence type="ECO:0000256" key="1">
    <source>
        <dbReference type="ARBA" id="ARBA00004377"/>
    </source>
</evidence>
<keyword evidence="13" id="KW-1185">Reference proteome</keyword>
<evidence type="ECO:0000256" key="9">
    <source>
        <dbReference type="ARBA" id="ARBA00023136"/>
    </source>
</evidence>
<feature type="domain" description="GspL cytoplasmic actin-ATPase-like" evidence="10">
    <location>
        <begin position="14"/>
        <end position="146"/>
    </location>
</feature>
<evidence type="ECO:0000256" key="7">
    <source>
        <dbReference type="ARBA" id="ARBA00022927"/>
    </source>
</evidence>
<dbReference type="InterPro" id="IPR043129">
    <property type="entry name" value="ATPase_NBD"/>
</dbReference>
<evidence type="ECO:0000256" key="8">
    <source>
        <dbReference type="ARBA" id="ARBA00022989"/>
    </source>
</evidence>
<dbReference type="InterPro" id="IPR025691">
    <property type="entry name" value="GspL_pp_dom"/>
</dbReference>
<comment type="subcellular location">
    <subcellularLocation>
        <location evidence="1">Cell inner membrane</location>
        <topology evidence="1">Single-pass membrane protein</topology>
    </subcellularLocation>
</comment>
<evidence type="ECO:0000256" key="3">
    <source>
        <dbReference type="ARBA" id="ARBA00022448"/>
    </source>
</evidence>
<keyword evidence="8" id="KW-1133">Transmembrane helix</keyword>
<evidence type="ECO:0000256" key="6">
    <source>
        <dbReference type="ARBA" id="ARBA00022692"/>
    </source>
</evidence>
<dbReference type="GO" id="GO:0015627">
    <property type="term" value="C:type II protein secretion system complex"/>
    <property type="evidence" value="ECO:0007669"/>
    <property type="project" value="InterPro"/>
</dbReference>
<dbReference type="Gene3D" id="3.30.420.380">
    <property type="match status" value="1"/>
</dbReference>
<gene>
    <name evidence="12" type="ORF">H0A62_10365</name>
</gene>
<sequence length="341" mass="37420">MKSTLRLALPPLASVTQDAVVTYALRDRSHKLLRSGQLSLRQLAHAIPAARVQAVLHPDDAIVTHINLPPLANKRLTAAVQASVEPMALSNISDLCIAHGPRAADGSVCVTWADRPVLLQAWNQLETLGFKVDALVPFSLAIPQDDPQPTQPLALPVNERWSTTLPHWSLARPEWRPVSQSKRWRSPLLWLGAAIVLWLAGLQLYAAQLRHEVNGLRTATESAVRDAFPSVSIILDPIKQARSQRDMLRLEHGTTSADAFIPLAIGAAQILPFAEGHVAAVRYEKNILTLVLNEGYEPPSNEVTLHQAAAALSLDLEKDPKTAHTWHIRHTDMALTTKVQP</sequence>
<dbReference type="Proteomes" id="UP000554144">
    <property type="component" value="Unassembled WGS sequence"/>
</dbReference>
<keyword evidence="3" id="KW-0813">Transport</keyword>
<dbReference type="GO" id="GO:0009276">
    <property type="term" value="C:Gram-negative-bacterium-type cell wall"/>
    <property type="evidence" value="ECO:0007669"/>
    <property type="project" value="InterPro"/>
</dbReference>
<name>A0A853GSC9_9BURK</name>
<keyword evidence="6" id="KW-0812">Transmembrane</keyword>
<dbReference type="OrthoDB" id="7022366at2"/>
<dbReference type="RefSeq" id="WP_130039548.1">
    <property type="nucleotide sequence ID" value="NZ_JACCEV010000002.1"/>
</dbReference>
<evidence type="ECO:0000256" key="4">
    <source>
        <dbReference type="ARBA" id="ARBA00022475"/>
    </source>
</evidence>
<dbReference type="GO" id="GO:0005886">
    <property type="term" value="C:plasma membrane"/>
    <property type="evidence" value="ECO:0007669"/>
    <property type="project" value="UniProtKB-SubCell"/>
</dbReference>
<dbReference type="Pfam" id="PF12693">
    <property type="entry name" value="GspL_C"/>
    <property type="match status" value="1"/>
</dbReference>
<comment type="caution">
    <text evidence="12">The sequence shown here is derived from an EMBL/GenBank/DDBJ whole genome shotgun (WGS) entry which is preliminary data.</text>
</comment>
<evidence type="ECO:0000313" key="13">
    <source>
        <dbReference type="Proteomes" id="UP000554144"/>
    </source>
</evidence>
<keyword evidence="7" id="KW-0653">Protein transport</keyword>
<evidence type="ECO:0000259" key="10">
    <source>
        <dbReference type="Pfam" id="PF05134"/>
    </source>
</evidence>
<evidence type="ECO:0000259" key="11">
    <source>
        <dbReference type="Pfam" id="PF12693"/>
    </source>
</evidence>
<feature type="domain" description="GspL periplasmic" evidence="11">
    <location>
        <begin position="180"/>
        <end position="304"/>
    </location>
</feature>
<dbReference type="EMBL" id="JACCEV010000002">
    <property type="protein sequence ID" value="NYT86008.1"/>
    <property type="molecule type" value="Genomic_DNA"/>
</dbReference>
<protein>
    <submittedName>
        <fullName evidence="12">General secretion pathway protein GspL</fullName>
    </submittedName>
</protein>
<reference evidence="12 13" key="1">
    <citation type="submission" date="2020-07" db="EMBL/GenBank/DDBJ databases">
        <title>Taxonomic revisions and descriptions of new bacterial species based on genomic comparisons in the high-G+C-content subgroup of the family Alcaligenaceae.</title>
        <authorList>
            <person name="Szabo A."/>
            <person name="Felfoldi T."/>
        </authorList>
    </citation>
    <scope>NUCLEOTIDE SEQUENCE [LARGE SCALE GENOMIC DNA]</scope>
    <source>
        <strain evidence="12 13">DSM 25667</strain>
    </source>
</reference>
<evidence type="ECO:0000256" key="2">
    <source>
        <dbReference type="ARBA" id="ARBA00005318"/>
    </source>
</evidence>
<dbReference type="Pfam" id="PF05134">
    <property type="entry name" value="T2SSL"/>
    <property type="match status" value="1"/>
</dbReference>
<comment type="similarity">
    <text evidence="2">Belongs to the GSP L family.</text>
</comment>
<dbReference type="AlphaFoldDB" id="A0A853GSC9"/>
<keyword evidence="4" id="KW-1003">Cell membrane</keyword>
<dbReference type="InterPro" id="IPR007812">
    <property type="entry name" value="T2SS_protein-GspL"/>
</dbReference>
<dbReference type="NCBIfam" id="TIGR01709">
    <property type="entry name" value="typeII_sec_gspL"/>
    <property type="match status" value="1"/>
</dbReference>
<keyword evidence="5" id="KW-0997">Cell inner membrane</keyword>
<organism evidence="12 13">
    <name type="scientific">Pollutimonas harenae</name>
    <dbReference type="NCBI Taxonomy" id="657015"/>
    <lineage>
        <taxon>Bacteria</taxon>
        <taxon>Pseudomonadati</taxon>
        <taxon>Pseudomonadota</taxon>
        <taxon>Betaproteobacteria</taxon>
        <taxon>Burkholderiales</taxon>
        <taxon>Alcaligenaceae</taxon>
        <taxon>Pollutimonas</taxon>
    </lineage>
</organism>
<dbReference type="SUPFAM" id="SSF53067">
    <property type="entry name" value="Actin-like ATPase domain"/>
    <property type="match status" value="1"/>
</dbReference>
<proteinExistence type="inferred from homology"/>
<keyword evidence="9" id="KW-0472">Membrane</keyword>
<evidence type="ECO:0000313" key="12">
    <source>
        <dbReference type="EMBL" id="NYT86008.1"/>
    </source>
</evidence>